<accession>A0A654M166</accession>
<proteinExistence type="predicted"/>
<dbReference type="RefSeq" id="WP_196816092.1">
    <property type="nucleotide sequence ID" value="NZ_CP012850.1"/>
</dbReference>
<dbReference type="EMBL" id="CP012850">
    <property type="protein sequence ID" value="ALI36907.1"/>
    <property type="molecule type" value="Genomic_DNA"/>
</dbReference>
<evidence type="ECO:0000313" key="3">
    <source>
        <dbReference type="Proteomes" id="UP000058925"/>
    </source>
</evidence>
<dbReference type="OrthoDB" id="375934at2157"/>
<feature type="region of interest" description="Disordered" evidence="1">
    <location>
        <begin position="84"/>
        <end position="117"/>
    </location>
</feature>
<dbReference type="GeneID" id="60422636"/>
<organism evidence="2 3">
    <name type="scientific">Candidatus Nitrosocosmicus oleophilus</name>
    <dbReference type="NCBI Taxonomy" id="1353260"/>
    <lineage>
        <taxon>Archaea</taxon>
        <taxon>Nitrososphaerota</taxon>
        <taxon>Nitrososphaeria</taxon>
        <taxon>Nitrososphaerales</taxon>
        <taxon>Nitrososphaeraceae</taxon>
        <taxon>Candidatus Nitrosocosmicus</taxon>
    </lineage>
</organism>
<keyword evidence="3" id="KW-1185">Reference proteome</keyword>
<dbReference type="AlphaFoldDB" id="A0A654M166"/>
<evidence type="ECO:0000313" key="2">
    <source>
        <dbReference type="EMBL" id="ALI36907.1"/>
    </source>
</evidence>
<name>A0A654M166_9ARCH</name>
<reference evidence="3" key="1">
    <citation type="submission" date="2015-10" db="EMBL/GenBank/DDBJ databases">
        <title>Niche specialization of a soil ammonia-oxidizing archaeon, Candidatus Nitrosocosmicus oleophilus.</title>
        <authorList>
            <person name="Jung M.-Y."/>
            <person name="Rhee S.-K."/>
        </authorList>
    </citation>
    <scope>NUCLEOTIDE SEQUENCE [LARGE SCALE GENOMIC DNA]</scope>
    <source>
        <strain evidence="3">MY3</strain>
    </source>
</reference>
<gene>
    <name evidence="2" type="ORF">NMY3_02717</name>
</gene>
<protein>
    <submittedName>
        <fullName evidence="2">Uncharacterized protein</fullName>
    </submittedName>
</protein>
<feature type="compositionally biased region" description="Polar residues" evidence="1">
    <location>
        <begin position="90"/>
        <end position="101"/>
    </location>
</feature>
<sequence>MIVNFSRFQILRMVVIAGLIPVSAIQGTSLISSVFADNLCLGPLACSAVGGSGGHGGNTGDAIGGDIGPGGSCFAKNHVTIGDECGGSTGSSEPRSGSGDHSMNGGRGGEAHNTVRS</sequence>
<evidence type="ECO:0000256" key="1">
    <source>
        <dbReference type="SAM" id="MobiDB-lite"/>
    </source>
</evidence>
<dbReference type="Proteomes" id="UP000058925">
    <property type="component" value="Chromosome"/>
</dbReference>
<dbReference type="KEGG" id="taa:NMY3_02717"/>